<evidence type="ECO:0000313" key="5">
    <source>
        <dbReference type="Proteomes" id="UP000809431"/>
    </source>
</evidence>
<reference evidence="4 5" key="1">
    <citation type="submission" date="2021-01" db="EMBL/GenBank/DDBJ databases">
        <title>Draft Genome Sequence and Polyhydroxyalkanoate Biosynthetic Potential of Jeongeupia naejangsanensis Type Strain DSM 24253.</title>
        <authorList>
            <person name="Turrini P."/>
            <person name="Artuso I."/>
            <person name="Lugli G.A."/>
            <person name="Frangipani E."/>
            <person name="Ventura M."/>
            <person name="Visca P."/>
        </authorList>
    </citation>
    <scope>NUCLEOTIDE SEQUENCE [LARGE SCALE GENOMIC DNA]</scope>
    <source>
        <strain evidence="4 5">DSM 24253</strain>
    </source>
</reference>
<feature type="domain" description="DUF4124" evidence="3">
    <location>
        <begin position="8"/>
        <end position="64"/>
    </location>
</feature>
<comment type="caution">
    <text evidence="4">The sequence shown here is derived from an EMBL/GenBank/DDBJ whole genome shotgun (WGS) entry which is preliminary data.</text>
</comment>
<feature type="compositionally biased region" description="Low complexity" evidence="1">
    <location>
        <begin position="60"/>
        <end position="81"/>
    </location>
</feature>
<name>A0ABS2BFI4_9NEIS</name>
<keyword evidence="5" id="KW-1185">Reference proteome</keyword>
<evidence type="ECO:0000259" key="3">
    <source>
        <dbReference type="Pfam" id="PF13511"/>
    </source>
</evidence>
<evidence type="ECO:0000313" key="4">
    <source>
        <dbReference type="EMBL" id="MBM3114369.1"/>
    </source>
</evidence>
<gene>
    <name evidence="4" type="ORF">JMJ54_00890</name>
</gene>
<protein>
    <submittedName>
        <fullName evidence="4">DUF4124 domain-containing protein</fullName>
    </submittedName>
</protein>
<keyword evidence="2" id="KW-0732">Signal</keyword>
<sequence length="141" mass="15071">MKLHLALLALCMATGVAHAEIYKWKDASGNWQYSDTPPAGADKGKAQVVKTAKQPVTVAPAAAAKASAPAAASAPQQAAPQAKDDSKKDPKVCAEARKRLGYLQTSRYNSLNEKGKVEFMTEERKKEEITATQEVIKEACG</sequence>
<dbReference type="RefSeq" id="WP_203536066.1">
    <property type="nucleotide sequence ID" value="NZ_JAESND010000001.1"/>
</dbReference>
<feature type="compositionally biased region" description="Basic and acidic residues" evidence="1">
    <location>
        <begin position="82"/>
        <end position="91"/>
    </location>
</feature>
<dbReference type="InterPro" id="IPR025392">
    <property type="entry name" value="DUF4124"/>
</dbReference>
<feature type="region of interest" description="Disordered" evidence="1">
    <location>
        <begin position="60"/>
        <end position="91"/>
    </location>
</feature>
<accession>A0ABS2BFI4</accession>
<organism evidence="4 5">
    <name type="scientific">Jeongeupia naejangsanensis</name>
    <dbReference type="NCBI Taxonomy" id="613195"/>
    <lineage>
        <taxon>Bacteria</taxon>
        <taxon>Pseudomonadati</taxon>
        <taxon>Pseudomonadota</taxon>
        <taxon>Betaproteobacteria</taxon>
        <taxon>Neisseriales</taxon>
        <taxon>Chitinibacteraceae</taxon>
        <taxon>Jeongeupia</taxon>
    </lineage>
</organism>
<feature type="chain" id="PRO_5045362837" evidence="2">
    <location>
        <begin position="20"/>
        <end position="141"/>
    </location>
</feature>
<feature type="signal peptide" evidence="2">
    <location>
        <begin position="1"/>
        <end position="19"/>
    </location>
</feature>
<proteinExistence type="predicted"/>
<dbReference type="Proteomes" id="UP000809431">
    <property type="component" value="Unassembled WGS sequence"/>
</dbReference>
<dbReference type="EMBL" id="JAESND010000001">
    <property type="protein sequence ID" value="MBM3114369.1"/>
    <property type="molecule type" value="Genomic_DNA"/>
</dbReference>
<evidence type="ECO:0000256" key="1">
    <source>
        <dbReference type="SAM" id="MobiDB-lite"/>
    </source>
</evidence>
<dbReference type="Pfam" id="PF13511">
    <property type="entry name" value="DUF4124"/>
    <property type="match status" value="1"/>
</dbReference>
<evidence type="ECO:0000256" key="2">
    <source>
        <dbReference type="SAM" id="SignalP"/>
    </source>
</evidence>